<feature type="transmembrane region" description="Helical" evidence="1">
    <location>
        <begin position="16"/>
        <end position="37"/>
    </location>
</feature>
<sequence length="75" mass="7431">MPPARPGLLAQLSDLLGGWFGLGGLAAACAAGVWLGFAPPTGLPDAATLLINGQTQTTVDLLGVESLVLAMAEDG</sequence>
<keyword evidence="1" id="KW-0812">Transmembrane</keyword>
<keyword evidence="1" id="KW-1133">Transmembrane helix</keyword>
<keyword evidence="1" id="KW-0472">Membrane</keyword>
<organism evidence="2 3">
    <name type="scientific">Pseudooceanicola lipolyticus</name>
    <dbReference type="NCBI Taxonomy" id="2029104"/>
    <lineage>
        <taxon>Bacteria</taxon>
        <taxon>Pseudomonadati</taxon>
        <taxon>Pseudomonadota</taxon>
        <taxon>Alphaproteobacteria</taxon>
        <taxon>Rhodobacterales</taxon>
        <taxon>Paracoccaceae</taxon>
        <taxon>Pseudooceanicola</taxon>
    </lineage>
</organism>
<evidence type="ECO:0000256" key="1">
    <source>
        <dbReference type="SAM" id="Phobius"/>
    </source>
</evidence>
<keyword evidence="3" id="KW-1185">Reference proteome</keyword>
<dbReference type="EMBL" id="PGTB01000210">
    <property type="protein sequence ID" value="PJE34258.1"/>
    <property type="molecule type" value="Genomic_DNA"/>
</dbReference>
<dbReference type="Proteomes" id="UP000231553">
    <property type="component" value="Unassembled WGS sequence"/>
</dbReference>
<reference evidence="2 3" key="1">
    <citation type="journal article" date="2018" name="Int. J. Syst. Evol. Microbiol.">
        <title>Pseudooceanicola lipolyticus sp. nov., a marine alphaproteobacterium, reclassification of Oceanicola flagellatus as Pseudooceanicola flagellatus comb. nov. and emended description of the genus Pseudooceanicola.</title>
        <authorList>
            <person name="Huang M.-M."/>
            <person name="Guo L.-L."/>
            <person name="Wu Y.-H."/>
            <person name="Lai Q.-L."/>
            <person name="Shao Z.-Z."/>
            <person name="Wang C.-S."/>
            <person name="Wu M."/>
            <person name="Xu X.-W."/>
        </authorList>
    </citation>
    <scope>NUCLEOTIDE SEQUENCE [LARGE SCALE GENOMIC DNA]</scope>
    <source>
        <strain evidence="2 3">157</strain>
    </source>
</reference>
<dbReference type="AlphaFoldDB" id="A0A2M8IUS2"/>
<protein>
    <submittedName>
        <fullName evidence="2">Uncharacterized protein</fullName>
    </submittedName>
</protein>
<name>A0A2M8IUS2_9RHOB</name>
<dbReference type="PROSITE" id="PS51257">
    <property type="entry name" value="PROKAR_LIPOPROTEIN"/>
    <property type="match status" value="1"/>
</dbReference>
<feature type="non-terminal residue" evidence="2">
    <location>
        <position position="1"/>
    </location>
</feature>
<evidence type="ECO:0000313" key="3">
    <source>
        <dbReference type="Proteomes" id="UP000231553"/>
    </source>
</evidence>
<proteinExistence type="predicted"/>
<gene>
    <name evidence="2" type="ORF">CVM52_23200</name>
</gene>
<comment type="caution">
    <text evidence="2">The sequence shown here is derived from an EMBL/GenBank/DDBJ whole genome shotgun (WGS) entry which is preliminary data.</text>
</comment>
<accession>A0A2M8IUS2</accession>
<evidence type="ECO:0000313" key="2">
    <source>
        <dbReference type="EMBL" id="PJE34258.1"/>
    </source>
</evidence>